<dbReference type="AlphaFoldDB" id="A0A7J7KKG8"/>
<comment type="caution">
    <text evidence="4">The sequence shown here is derived from an EMBL/GenBank/DDBJ whole genome shotgun (WGS) entry which is preliminary data.</text>
</comment>
<dbReference type="PROSITE" id="PS00280">
    <property type="entry name" value="BPTI_KUNITZ_1"/>
    <property type="match status" value="1"/>
</dbReference>
<dbReference type="InterPro" id="IPR020901">
    <property type="entry name" value="Prtase_inh_Kunz-CS"/>
</dbReference>
<dbReference type="PROSITE" id="PS50279">
    <property type="entry name" value="BPTI_KUNITZ_2"/>
    <property type="match status" value="3"/>
</dbReference>
<dbReference type="InterPro" id="IPR036880">
    <property type="entry name" value="Kunitz_BPTI_sf"/>
</dbReference>
<dbReference type="PANTHER" id="PTHR10083">
    <property type="entry name" value="KUNITZ-TYPE PROTEASE INHIBITOR-RELATED"/>
    <property type="match status" value="1"/>
</dbReference>
<name>A0A7J7KKG8_BUGNE</name>
<organism evidence="4 5">
    <name type="scientific">Bugula neritina</name>
    <name type="common">Brown bryozoan</name>
    <name type="synonym">Sertularia neritina</name>
    <dbReference type="NCBI Taxonomy" id="10212"/>
    <lineage>
        <taxon>Eukaryota</taxon>
        <taxon>Metazoa</taxon>
        <taxon>Spiralia</taxon>
        <taxon>Lophotrochozoa</taxon>
        <taxon>Bryozoa</taxon>
        <taxon>Gymnolaemata</taxon>
        <taxon>Cheilostomatida</taxon>
        <taxon>Flustrina</taxon>
        <taxon>Buguloidea</taxon>
        <taxon>Bugulidae</taxon>
        <taxon>Bugula</taxon>
    </lineage>
</organism>
<feature type="domain" description="BPTI/Kunitz inhibitor" evidence="3">
    <location>
        <begin position="194"/>
        <end position="244"/>
    </location>
</feature>
<dbReference type="Gene3D" id="4.10.410.10">
    <property type="entry name" value="Pancreatic trypsin inhibitor Kunitz domain"/>
    <property type="match status" value="3"/>
</dbReference>
<proteinExistence type="predicted"/>
<dbReference type="GO" id="GO:0004867">
    <property type="term" value="F:serine-type endopeptidase inhibitor activity"/>
    <property type="evidence" value="ECO:0007669"/>
    <property type="project" value="InterPro"/>
</dbReference>
<dbReference type="PANTHER" id="PTHR10083:SF373">
    <property type="entry name" value="SERINE PEPTIDASE INHIBITOR, KUNITZ TYPE, 2"/>
    <property type="match status" value="1"/>
</dbReference>
<sequence length="342" mass="38541">MIAGEKSSIRHAAETYGIDKMTLKSYFDKRKLGYEITSAAKRVFTTEEEKLAKDYDQLLSSCMEVNVCSIYKWSQVLLFIHLAVARRTKSMDFTRAIAQSVCVTLGVITLLVTCIQASDNTCVRDAEPGACNAGYERYYYHTNSRQCRKFIWTGCNGNGNRFHSVAMRICHPSVVFCSSAADCQKKCDASTSVCILPKQPGLCKAYIPRYYYDSKLGMCKKFIYGGCGANGNNFVTLKECENRCTKLIKKVCQLPSETGPCRAAFRRYYFNAASGRCEKFIYGGCRGNENRFETLLDCETTCKSTIIKPPTTVDPCRYYNFNPYYKLGGFGRTHPCSKGVIY</sequence>
<gene>
    <name evidence="4" type="ORF">EB796_002920</name>
</gene>
<feature type="domain" description="BPTI/Kunitz inhibitor" evidence="3">
    <location>
        <begin position="252"/>
        <end position="302"/>
    </location>
</feature>
<dbReference type="SUPFAM" id="SSF57362">
    <property type="entry name" value="BPTI-like"/>
    <property type="match status" value="3"/>
</dbReference>
<keyword evidence="5" id="KW-1185">Reference proteome</keyword>
<evidence type="ECO:0000259" key="3">
    <source>
        <dbReference type="PROSITE" id="PS50279"/>
    </source>
</evidence>
<evidence type="ECO:0000313" key="4">
    <source>
        <dbReference type="EMBL" id="KAF6038767.1"/>
    </source>
</evidence>
<keyword evidence="2" id="KW-1015">Disulfide bond</keyword>
<protein>
    <submittedName>
        <fullName evidence="4">Tfpi2</fullName>
    </submittedName>
</protein>
<dbReference type="GO" id="GO:0005615">
    <property type="term" value="C:extracellular space"/>
    <property type="evidence" value="ECO:0007669"/>
    <property type="project" value="TreeGrafter"/>
</dbReference>
<keyword evidence="1" id="KW-0646">Protease inhibitor</keyword>
<dbReference type="Proteomes" id="UP000593567">
    <property type="component" value="Unassembled WGS sequence"/>
</dbReference>
<evidence type="ECO:0000313" key="5">
    <source>
        <dbReference type="Proteomes" id="UP000593567"/>
    </source>
</evidence>
<feature type="domain" description="BPTI/Kunitz inhibitor" evidence="3">
    <location>
        <begin position="122"/>
        <end position="164"/>
    </location>
</feature>
<dbReference type="PRINTS" id="PR00759">
    <property type="entry name" value="BASICPTASE"/>
</dbReference>
<dbReference type="OrthoDB" id="4473401at2759"/>
<accession>A0A7J7KKG8</accession>
<dbReference type="InterPro" id="IPR002223">
    <property type="entry name" value="Kunitz_BPTI"/>
</dbReference>
<evidence type="ECO:0000256" key="1">
    <source>
        <dbReference type="ARBA" id="ARBA00022690"/>
    </source>
</evidence>
<dbReference type="CDD" id="cd00109">
    <property type="entry name" value="Kunitz-type"/>
    <property type="match status" value="3"/>
</dbReference>
<dbReference type="EMBL" id="VXIV02000359">
    <property type="protein sequence ID" value="KAF6038767.1"/>
    <property type="molecule type" value="Genomic_DNA"/>
</dbReference>
<dbReference type="FunFam" id="4.10.410.10:FF:000021">
    <property type="entry name" value="Serine protease inhibitor, putative"/>
    <property type="match status" value="2"/>
</dbReference>
<dbReference type="SMART" id="SM00131">
    <property type="entry name" value="KU"/>
    <property type="match status" value="3"/>
</dbReference>
<dbReference type="Pfam" id="PF00014">
    <property type="entry name" value="Kunitz_BPTI"/>
    <property type="match status" value="3"/>
</dbReference>
<dbReference type="InterPro" id="IPR050098">
    <property type="entry name" value="TFPI/VKTCI-like"/>
</dbReference>
<reference evidence="4" key="1">
    <citation type="submission" date="2020-06" db="EMBL/GenBank/DDBJ databases">
        <title>Draft genome of Bugula neritina, a colonial animal packing powerful symbionts and potential medicines.</title>
        <authorList>
            <person name="Rayko M."/>
        </authorList>
    </citation>
    <scope>NUCLEOTIDE SEQUENCE [LARGE SCALE GENOMIC DNA]</scope>
    <source>
        <strain evidence="4">Kwan_BN1</strain>
    </source>
</reference>
<evidence type="ECO:0000256" key="2">
    <source>
        <dbReference type="ARBA" id="ARBA00023157"/>
    </source>
</evidence>